<dbReference type="Pfam" id="PF00188">
    <property type="entry name" value="CAP"/>
    <property type="match status" value="1"/>
</dbReference>
<evidence type="ECO:0000313" key="3">
    <source>
        <dbReference type="EMBL" id="BDV41827.1"/>
    </source>
</evidence>
<dbReference type="InterPro" id="IPR035940">
    <property type="entry name" value="CAP_sf"/>
</dbReference>
<evidence type="ECO:0000313" key="4">
    <source>
        <dbReference type="Proteomes" id="UP001317705"/>
    </source>
</evidence>
<keyword evidence="3" id="KW-0378">Hydrolase</keyword>
<evidence type="ECO:0000259" key="2">
    <source>
        <dbReference type="Pfam" id="PF00188"/>
    </source>
</evidence>
<keyword evidence="3" id="KW-0645">Protease</keyword>
<keyword evidence="4" id="KW-1185">Reference proteome</keyword>
<accession>A0ABM8EHB2</accession>
<dbReference type="EMBL" id="AP027151">
    <property type="protein sequence ID" value="BDV41827.1"/>
    <property type="molecule type" value="Genomic_DNA"/>
</dbReference>
<keyword evidence="1" id="KW-0732">Signal</keyword>
<dbReference type="PANTHER" id="PTHR31157:SF1">
    <property type="entry name" value="SCP DOMAIN-CONTAINING PROTEIN"/>
    <property type="match status" value="1"/>
</dbReference>
<name>A0ABM8EHB2_9BACT</name>
<dbReference type="InterPro" id="IPR014044">
    <property type="entry name" value="CAP_dom"/>
</dbReference>
<dbReference type="RefSeq" id="WP_282001899.1">
    <property type="nucleotide sequence ID" value="NZ_AP027151.1"/>
</dbReference>
<dbReference type="SUPFAM" id="SSF55797">
    <property type="entry name" value="PR-1-like"/>
    <property type="match status" value="1"/>
</dbReference>
<dbReference type="GO" id="GO:0006508">
    <property type="term" value="P:proteolysis"/>
    <property type="evidence" value="ECO:0007669"/>
    <property type="project" value="UniProtKB-KW"/>
</dbReference>
<gene>
    <name evidence="3" type="ORF">GURASL_07500</name>
</gene>
<feature type="domain" description="SCP" evidence="2">
    <location>
        <begin position="87"/>
        <end position="189"/>
    </location>
</feature>
<protein>
    <submittedName>
        <fullName evidence="3">Serine protease</fullName>
    </submittedName>
</protein>
<dbReference type="CDD" id="cd05379">
    <property type="entry name" value="CAP_bacterial"/>
    <property type="match status" value="1"/>
</dbReference>
<feature type="chain" id="PRO_5046176178" evidence="1">
    <location>
        <begin position="23"/>
        <end position="210"/>
    </location>
</feature>
<proteinExistence type="predicted"/>
<dbReference type="PANTHER" id="PTHR31157">
    <property type="entry name" value="SCP DOMAIN-CONTAINING PROTEIN"/>
    <property type="match status" value="1"/>
</dbReference>
<dbReference type="Gene3D" id="3.40.33.10">
    <property type="entry name" value="CAP"/>
    <property type="match status" value="1"/>
</dbReference>
<reference evidence="3 4" key="1">
    <citation type="submission" date="2022-12" db="EMBL/GenBank/DDBJ databases">
        <title>Polyphasic characterization of Geotalea uranireducens NIT-SL11 newly isolated from a complex of sewage sludge and microbially reduced graphene oxide.</title>
        <authorList>
            <person name="Xie L."/>
            <person name="Yoshida N."/>
            <person name="Meng L."/>
        </authorList>
    </citation>
    <scope>NUCLEOTIDE SEQUENCE [LARGE SCALE GENOMIC DNA]</scope>
    <source>
        <strain evidence="3 4">NIT-SL11</strain>
    </source>
</reference>
<dbReference type="GO" id="GO:0008233">
    <property type="term" value="F:peptidase activity"/>
    <property type="evidence" value="ECO:0007669"/>
    <property type="project" value="UniProtKB-KW"/>
</dbReference>
<dbReference type="Proteomes" id="UP001317705">
    <property type="component" value="Chromosome"/>
</dbReference>
<organism evidence="3 4">
    <name type="scientific">Geotalea uraniireducens</name>
    <dbReference type="NCBI Taxonomy" id="351604"/>
    <lineage>
        <taxon>Bacteria</taxon>
        <taxon>Pseudomonadati</taxon>
        <taxon>Thermodesulfobacteriota</taxon>
        <taxon>Desulfuromonadia</taxon>
        <taxon>Geobacterales</taxon>
        <taxon>Geobacteraceae</taxon>
        <taxon>Geotalea</taxon>
    </lineage>
</organism>
<feature type="signal peptide" evidence="1">
    <location>
        <begin position="1"/>
        <end position="22"/>
    </location>
</feature>
<sequence length="210" mass="22496">MHRLIIALTLCCLMLPALPARAATPLDRAVVAELNLARTAPRRYVAFLRDYRRHLSGKMYLPPGGSVRIVTREGAAAVDEAIGALLRQRPIPPLAWSDGLAAVAAELAGQQEQTGATGHGAGDEELRNRVERQGSWQRSIGENISYGPDDARQIVLQLIIDDGVKGRGHRRNIFDPAYRQAGVACAPHPVFGTGCVIDFAGGFTASPAGQ</sequence>
<evidence type="ECO:0000256" key="1">
    <source>
        <dbReference type="SAM" id="SignalP"/>
    </source>
</evidence>